<protein>
    <submittedName>
        <fullName evidence="1">Uncharacterized protein</fullName>
    </submittedName>
</protein>
<accession>A0ABQ6QAS0</accession>
<evidence type="ECO:0000313" key="2">
    <source>
        <dbReference type="Proteomes" id="UP001306668"/>
    </source>
</evidence>
<name>A0ABQ6QAS0_9GAMM</name>
<dbReference type="RefSeq" id="WP_338167599.1">
    <property type="nucleotide sequence ID" value="NZ_BTRJ01000009.1"/>
</dbReference>
<organism evidence="1 2">
    <name type="scientific">Stenotrophomonas sepilia</name>
    <dbReference type="NCBI Taxonomy" id="2860290"/>
    <lineage>
        <taxon>Bacteria</taxon>
        <taxon>Pseudomonadati</taxon>
        <taxon>Pseudomonadota</taxon>
        <taxon>Gammaproteobacteria</taxon>
        <taxon>Lysobacterales</taxon>
        <taxon>Lysobacteraceae</taxon>
        <taxon>Stenotrophomonas</taxon>
        <taxon>Stenotrophomonas maltophilia group</taxon>
    </lineage>
</organism>
<proteinExistence type="predicted"/>
<dbReference type="Proteomes" id="UP001306668">
    <property type="component" value="Unassembled WGS sequence"/>
</dbReference>
<dbReference type="EMBL" id="BTRJ01000009">
    <property type="protein sequence ID" value="GMR26979.1"/>
    <property type="molecule type" value="Genomic_DNA"/>
</dbReference>
<evidence type="ECO:0000313" key="1">
    <source>
        <dbReference type="EMBL" id="GMR26979.1"/>
    </source>
</evidence>
<reference evidence="2" key="1">
    <citation type="submission" date="2023-07" db="EMBL/GenBank/DDBJ databases">
        <title>Genome sequence of Stenotrophomonas sp. Alg010 isolated from Sargassum waste.</title>
        <authorList>
            <person name="Mohapatra"/>
            <person name="B.R."/>
        </authorList>
    </citation>
    <scope>NUCLEOTIDE SEQUENCE [LARGE SCALE GENOMIC DNA]</scope>
    <source>
        <strain evidence="2">Alg010</strain>
    </source>
</reference>
<gene>
    <name evidence="1" type="ORF">STENOSP10_11980</name>
</gene>
<sequence length="121" mass="13764">MWPLYKEWLAAGNIAAPAESLLSMTSSARYQLLRSLAWDWMTPYALRLGHDSIENCCSYINSTVPRYAKNATHMIAWRDAVSVALEGLAEDWPADIETWEQVRAALPQPNMFDLPKQEHTP</sequence>
<comment type="caution">
    <text evidence="1">The sequence shown here is derived from an EMBL/GenBank/DDBJ whole genome shotgun (WGS) entry which is preliminary data.</text>
</comment>
<keyword evidence="2" id="KW-1185">Reference proteome</keyword>